<protein>
    <submittedName>
        <fullName evidence="1">Uncharacterized protein</fullName>
    </submittedName>
</protein>
<dbReference type="Proteomes" id="UP000634136">
    <property type="component" value="Unassembled WGS sequence"/>
</dbReference>
<evidence type="ECO:0000313" key="1">
    <source>
        <dbReference type="EMBL" id="KAF7845234.1"/>
    </source>
</evidence>
<comment type="caution">
    <text evidence="1">The sequence shown here is derived from an EMBL/GenBank/DDBJ whole genome shotgun (WGS) entry which is preliminary data.</text>
</comment>
<keyword evidence="2" id="KW-1185">Reference proteome</keyword>
<proteinExistence type="predicted"/>
<name>A0A835CK25_9FABA</name>
<accession>A0A835CK25</accession>
<sequence>MGRSHRRVDRLERPGAHIEGIFCVNAFFWTIVGKQIPGCAKCGALCGAA</sequence>
<gene>
    <name evidence="1" type="ORF">G2W53_002139</name>
</gene>
<organism evidence="1 2">
    <name type="scientific">Senna tora</name>
    <dbReference type="NCBI Taxonomy" id="362788"/>
    <lineage>
        <taxon>Eukaryota</taxon>
        <taxon>Viridiplantae</taxon>
        <taxon>Streptophyta</taxon>
        <taxon>Embryophyta</taxon>
        <taxon>Tracheophyta</taxon>
        <taxon>Spermatophyta</taxon>
        <taxon>Magnoliopsida</taxon>
        <taxon>eudicotyledons</taxon>
        <taxon>Gunneridae</taxon>
        <taxon>Pentapetalae</taxon>
        <taxon>rosids</taxon>
        <taxon>fabids</taxon>
        <taxon>Fabales</taxon>
        <taxon>Fabaceae</taxon>
        <taxon>Caesalpinioideae</taxon>
        <taxon>Cassia clade</taxon>
        <taxon>Senna</taxon>
    </lineage>
</organism>
<dbReference type="EMBL" id="JAAIUW010000001">
    <property type="protein sequence ID" value="KAF7845234.1"/>
    <property type="molecule type" value="Genomic_DNA"/>
</dbReference>
<reference evidence="1" key="1">
    <citation type="submission" date="2020-09" db="EMBL/GenBank/DDBJ databases">
        <title>Genome-Enabled Discovery of Anthraquinone Biosynthesis in Senna tora.</title>
        <authorList>
            <person name="Kang S.-H."/>
            <person name="Pandey R.P."/>
            <person name="Lee C.-M."/>
            <person name="Sim J.-S."/>
            <person name="Jeong J.-T."/>
            <person name="Choi B.-S."/>
            <person name="Jung M."/>
            <person name="Ginzburg D."/>
            <person name="Zhao K."/>
            <person name="Won S.Y."/>
            <person name="Oh T.-J."/>
            <person name="Yu Y."/>
            <person name="Kim N.-H."/>
            <person name="Lee O.R."/>
            <person name="Lee T.-H."/>
            <person name="Bashyal P."/>
            <person name="Kim T.-S."/>
            <person name="Lee W.-H."/>
            <person name="Kawkins C."/>
            <person name="Kim C.-K."/>
            <person name="Kim J.S."/>
            <person name="Ahn B.O."/>
            <person name="Rhee S.Y."/>
            <person name="Sohng J.K."/>
        </authorList>
    </citation>
    <scope>NUCLEOTIDE SEQUENCE</scope>
    <source>
        <tissue evidence="1">Leaf</tissue>
    </source>
</reference>
<evidence type="ECO:0000313" key="2">
    <source>
        <dbReference type="Proteomes" id="UP000634136"/>
    </source>
</evidence>
<dbReference type="AlphaFoldDB" id="A0A835CK25"/>